<dbReference type="SUPFAM" id="SSF52172">
    <property type="entry name" value="CheY-like"/>
    <property type="match status" value="1"/>
</dbReference>
<sequence length="295" mass="34049">MKVLVADDDIVIQSLLKNILTDWNYHVLLAKDGLQALQLAEDNPDLQLFIVDWSMPWLDGLAFCQKVKKRDRFAYFIMISGRSGTDNLVAAMDQGVDDFIVKPLVAEELRVRLRVGKKIIEQERRLSYLAQYDELTGIWNRRMVLQWLQNEWIRSQREKTCLSILFIDLDHFKQINDVYGHLVGDEVLRHFCTTVSQQLRPYDYFGRYGGEEFILVLPNTEIQGADVVAERIRKVVQENPLKLDAQRKLSYTVSIGLTVKSAEDTDVKSLIQRADAATYQAKQQGRNRVATLITE</sequence>
<dbReference type="PROSITE" id="PS50110">
    <property type="entry name" value="RESPONSE_REGULATORY"/>
    <property type="match status" value="1"/>
</dbReference>
<dbReference type="InterPro" id="IPR050469">
    <property type="entry name" value="Diguanylate_Cyclase"/>
</dbReference>
<reference evidence="6 7" key="1">
    <citation type="submission" date="2024-06" db="EMBL/GenBank/DDBJ databases">
        <authorList>
            <person name="Chen R.Y."/>
        </authorList>
    </citation>
    <scope>NUCLEOTIDE SEQUENCE [LARGE SCALE GENOMIC DNA]</scope>
    <source>
        <strain evidence="6 7">D2</strain>
    </source>
</reference>
<feature type="domain" description="GGDEF" evidence="5">
    <location>
        <begin position="160"/>
        <end position="294"/>
    </location>
</feature>
<dbReference type="PANTHER" id="PTHR45138">
    <property type="entry name" value="REGULATORY COMPONENTS OF SENSORY TRANSDUCTION SYSTEM"/>
    <property type="match status" value="1"/>
</dbReference>
<dbReference type="InterPro" id="IPR043128">
    <property type="entry name" value="Rev_trsase/Diguanyl_cyclase"/>
</dbReference>
<dbReference type="RefSeq" id="WP_350403300.1">
    <property type="nucleotide sequence ID" value="NZ_JBELOE010000287.1"/>
</dbReference>
<dbReference type="InterPro" id="IPR029787">
    <property type="entry name" value="Nucleotide_cyclase"/>
</dbReference>
<dbReference type="NCBIfam" id="TIGR00254">
    <property type="entry name" value="GGDEF"/>
    <property type="match status" value="1"/>
</dbReference>
<dbReference type="InterPro" id="IPR011006">
    <property type="entry name" value="CheY-like_superfamily"/>
</dbReference>
<keyword evidence="6" id="KW-0808">Transferase</keyword>
<comment type="caution">
    <text evidence="6">The sequence shown here is derived from an EMBL/GenBank/DDBJ whole genome shotgun (WGS) entry which is preliminary data.</text>
</comment>
<evidence type="ECO:0000256" key="2">
    <source>
        <dbReference type="ARBA" id="ARBA00034247"/>
    </source>
</evidence>
<dbReference type="EMBL" id="JBELOE010000287">
    <property type="protein sequence ID" value="MER2494297.1"/>
    <property type="molecule type" value="Genomic_DNA"/>
</dbReference>
<evidence type="ECO:0000256" key="1">
    <source>
        <dbReference type="ARBA" id="ARBA00012528"/>
    </source>
</evidence>
<proteinExistence type="predicted"/>
<keyword evidence="6" id="KW-0548">Nucleotidyltransferase</keyword>
<protein>
    <recommendedName>
        <fullName evidence="1">diguanylate cyclase</fullName>
        <ecNumber evidence="1">2.7.7.65</ecNumber>
    </recommendedName>
</protein>
<gene>
    <name evidence="6" type="ORF">ABS311_20685</name>
</gene>
<feature type="domain" description="Response regulatory" evidence="4">
    <location>
        <begin position="2"/>
        <end position="117"/>
    </location>
</feature>
<dbReference type="GO" id="GO:0052621">
    <property type="term" value="F:diguanylate cyclase activity"/>
    <property type="evidence" value="ECO:0007669"/>
    <property type="project" value="UniProtKB-EC"/>
</dbReference>
<evidence type="ECO:0000313" key="7">
    <source>
        <dbReference type="Proteomes" id="UP001467690"/>
    </source>
</evidence>
<name>A0ABV1RMY0_9ALTE</name>
<dbReference type="Pfam" id="PF00990">
    <property type="entry name" value="GGDEF"/>
    <property type="match status" value="1"/>
</dbReference>
<keyword evidence="3" id="KW-0597">Phosphoprotein</keyword>
<dbReference type="SMART" id="SM00448">
    <property type="entry name" value="REC"/>
    <property type="match status" value="1"/>
</dbReference>
<dbReference type="Gene3D" id="3.30.70.270">
    <property type="match status" value="1"/>
</dbReference>
<dbReference type="SMART" id="SM00267">
    <property type="entry name" value="GGDEF"/>
    <property type="match status" value="1"/>
</dbReference>
<evidence type="ECO:0000259" key="4">
    <source>
        <dbReference type="PROSITE" id="PS50110"/>
    </source>
</evidence>
<dbReference type="Gene3D" id="3.40.50.2300">
    <property type="match status" value="1"/>
</dbReference>
<evidence type="ECO:0000259" key="5">
    <source>
        <dbReference type="PROSITE" id="PS50887"/>
    </source>
</evidence>
<dbReference type="Proteomes" id="UP001467690">
    <property type="component" value="Unassembled WGS sequence"/>
</dbReference>
<accession>A0ABV1RMY0</accession>
<dbReference type="Pfam" id="PF00072">
    <property type="entry name" value="Response_reg"/>
    <property type="match status" value="1"/>
</dbReference>
<dbReference type="CDD" id="cd01949">
    <property type="entry name" value="GGDEF"/>
    <property type="match status" value="1"/>
</dbReference>
<dbReference type="PROSITE" id="PS50887">
    <property type="entry name" value="GGDEF"/>
    <property type="match status" value="1"/>
</dbReference>
<keyword evidence="7" id="KW-1185">Reference proteome</keyword>
<dbReference type="CDD" id="cd00156">
    <property type="entry name" value="REC"/>
    <property type="match status" value="1"/>
</dbReference>
<evidence type="ECO:0000256" key="3">
    <source>
        <dbReference type="PROSITE-ProRule" id="PRU00169"/>
    </source>
</evidence>
<evidence type="ECO:0000313" key="6">
    <source>
        <dbReference type="EMBL" id="MER2494297.1"/>
    </source>
</evidence>
<organism evidence="6 7">
    <name type="scientific">Catenovulum sediminis</name>
    <dbReference type="NCBI Taxonomy" id="1740262"/>
    <lineage>
        <taxon>Bacteria</taxon>
        <taxon>Pseudomonadati</taxon>
        <taxon>Pseudomonadota</taxon>
        <taxon>Gammaproteobacteria</taxon>
        <taxon>Alteromonadales</taxon>
        <taxon>Alteromonadaceae</taxon>
        <taxon>Catenovulum</taxon>
    </lineage>
</organism>
<dbReference type="InterPro" id="IPR001789">
    <property type="entry name" value="Sig_transdc_resp-reg_receiver"/>
</dbReference>
<feature type="modified residue" description="4-aspartylphosphate" evidence="3">
    <location>
        <position position="52"/>
    </location>
</feature>
<comment type="catalytic activity">
    <reaction evidence="2">
        <text>2 GTP = 3',3'-c-di-GMP + 2 diphosphate</text>
        <dbReference type="Rhea" id="RHEA:24898"/>
        <dbReference type="ChEBI" id="CHEBI:33019"/>
        <dbReference type="ChEBI" id="CHEBI:37565"/>
        <dbReference type="ChEBI" id="CHEBI:58805"/>
        <dbReference type="EC" id="2.7.7.65"/>
    </reaction>
</comment>
<dbReference type="EC" id="2.7.7.65" evidence="1"/>
<dbReference type="InterPro" id="IPR000160">
    <property type="entry name" value="GGDEF_dom"/>
</dbReference>
<dbReference type="PANTHER" id="PTHR45138:SF9">
    <property type="entry name" value="DIGUANYLATE CYCLASE DGCM-RELATED"/>
    <property type="match status" value="1"/>
</dbReference>
<dbReference type="SUPFAM" id="SSF55073">
    <property type="entry name" value="Nucleotide cyclase"/>
    <property type="match status" value="1"/>
</dbReference>